<dbReference type="Proteomes" id="UP001165960">
    <property type="component" value="Unassembled WGS sequence"/>
</dbReference>
<keyword evidence="2" id="KW-1185">Reference proteome</keyword>
<evidence type="ECO:0000313" key="1">
    <source>
        <dbReference type="EMBL" id="KAJ9055274.1"/>
    </source>
</evidence>
<evidence type="ECO:0000313" key="2">
    <source>
        <dbReference type="Proteomes" id="UP001165960"/>
    </source>
</evidence>
<comment type="caution">
    <text evidence="1">The sequence shown here is derived from an EMBL/GenBank/DDBJ whole genome shotgun (WGS) entry which is preliminary data.</text>
</comment>
<accession>A0ACC2RZ01</accession>
<sequence length="66" mass="7434">MKYFLAGQLLQSALMLDYSGARVKSFQIVAGDFPNDRQNYFKVGRKNQSVPVATPPNRVKKLVPHP</sequence>
<dbReference type="EMBL" id="QTSX02006405">
    <property type="protein sequence ID" value="KAJ9055274.1"/>
    <property type="molecule type" value="Genomic_DNA"/>
</dbReference>
<reference evidence="1" key="1">
    <citation type="submission" date="2022-04" db="EMBL/GenBank/DDBJ databases">
        <title>Genome of the entomopathogenic fungus Entomophthora muscae.</title>
        <authorList>
            <person name="Elya C."/>
            <person name="Lovett B.R."/>
            <person name="Lee E."/>
            <person name="Macias A.M."/>
            <person name="Hajek A.E."/>
            <person name="De Bivort B.L."/>
            <person name="Kasson M.T."/>
            <person name="De Fine Licht H.H."/>
            <person name="Stajich J.E."/>
        </authorList>
    </citation>
    <scope>NUCLEOTIDE SEQUENCE</scope>
    <source>
        <strain evidence="1">Berkeley</strain>
    </source>
</reference>
<proteinExistence type="predicted"/>
<name>A0ACC2RZ01_9FUNG</name>
<gene>
    <name evidence="1" type="ORF">DSO57_1005681</name>
</gene>
<organism evidence="1 2">
    <name type="scientific">Entomophthora muscae</name>
    <dbReference type="NCBI Taxonomy" id="34485"/>
    <lineage>
        <taxon>Eukaryota</taxon>
        <taxon>Fungi</taxon>
        <taxon>Fungi incertae sedis</taxon>
        <taxon>Zoopagomycota</taxon>
        <taxon>Entomophthoromycotina</taxon>
        <taxon>Entomophthoromycetes</taxon>
        <taxon>Entomophthorales</taxon>
        <taxon>Entomophthoraceae</taxon>
        <taxon>Entomophthora</taxon>
    </lineage>
</organism>
<protein>
    <submittedName>
        <fullName evidence="1">Uncharacterized protein</fullName>
    </submittedName>
</protein>